<evidence type="ECO:0000259" key="16">
    <source>
        <dbReference type="Pfam" id="PF21520"/>
    </source>
</evidence>
<dbReference type="InterPro" id="IPR000413">
    <property type="entry name" value="Integrin_alpha"/>
</dbReference>
<comment type="similarity">
    <text evidence="2 13">Belongs to the integrin alpha chain family.</text>
</comment>
<dbReference type="Gene3D" id="2.60.40.1530">
    <property type="entry name" value="ntegrin, alpha v. Chain A, domain 4"/>
    <property type="match status" value="1"/>
</dbReference>
<keyword evidence="8 13" id="KW-0401">Integrin</keyword>
<dbReference type="InterPro" id="IPR032695">
    <property type="entry name" value="Integrin_dom_sf"/>
</dbReference>
<proteinExistence type="inferred from homology"/>
<dbReference type="Pfam" id="PF08441">
    <property type="entry name" value="Integrin_A_Ig_1"/>
    <property type="match status" value="1"/>
</dbReference>
<keyword evidence="6 13" id="KW-0130">Cell adhesion</keyword>
<dbReference type="Gene3D" id="2.130.10.130">
    <property type="entry name" value="Integrin alpha, N-terminal"/>
    <property type="match status" value="1"/>
</dbReference>
<evidence type="ECO:0000256" key="1">
    <source>
        <dbReference type="ARBA" id="ARBA00004479"/>
    </source>
</evidence>
<evidence type="ECO:0000256" key="7">
    <source>
        <dbReference type="ARBA" id="ARBA00022989"/>
    </source>
</evidence>
<evidence type="ECO:0000256" key="3">
    <source>
        <dbReference type="ARBA" id="ARBA00022692"/>
    </source>
</evidence>
<dbReference type="GO" id="GO:0009897">
    <property type="term" value="C:external side of plasma membrane"/>
    <property type="evidence" value="ECO:0007669"/>
    <property type="project" value="TreeGrafter"/>
</dbReference>
<dbReference type="InterPro" id="IPR013649">
    <property type="entry name" value="Integrin_alpha_Ig-like_1"/>
</dbReference>
<feature type="domain" description="Integrin alpha-X-like third Ig-like" evidence="16">
    <location>
        <begin position="578"/>
        <end position="654"/>
    </location>
</feature>
<evidence type="ECO:0000256" key="11">
    <source>
        <dbReference type="ARBA" id="ARBA00023180"/>
    </source>
</evidence>
<evidence type="ECO:0000313" key="18">
    <source>
        <dbReference type="Proteomes" id="UP001174136"/>
    </source>
</evidence>
<name>A0AA47N9N3_MERPO</name>
<evidence type="ECO:0000259" key="14">
    <source>
        <dbReference type="Pfam" id="PF08441"/>
    </source>
</evidence>
<dbReference type="SUPFAM" id="SSF69179">
    <property type="entry name" value="Integrin domains"/>
    <property type="match status" value="2"/>
</dbReference>
<reference evidence="17" key="1">
    <citation type="journal article" date="2023" name="Front. Mar. Sci.">
        <title>A new Merluccius polli reference genome to investigate the effects of global change in West African waters.</title>
        <authorList>
            <person name="Mateo J.L."/>
            <person name="Blanco-Fernandez C."/>
            <person name="Garcia-Vazquez E."/>
            <person name="Machado-Schiaffino G."/>
        </authorList>
    </citation>
    <scope>NUCLEOTIDE SEQUENCE</scope>
    <source>
        <strain evidence="17">C29</strain>
        <tissue evidence="17">Fin</tissue>
    </source>
</reference>
<keyword evidence="18" id="KW-1185">Reference proteome</keyword>
<dbReference type="PRINTS" id="PR01185">
    <property type="entry name" value="INTEGRINA"/>
</dbReference>
<dbReference type="InterPro" id="IPR013519">
    <property type="entry name" value="Int_alpha_beta-p"/>
</dbReference>
<organism evidence="17 18">
    <name type="scientific">Merluccius polli</name>
    <name type="common">Benguela hake</name>
    <name type="synonym">Merluccius cadenati</name>
    <dbReference type="NCBI Taxonomy" id="89951"/>
    <lineage>
        <taxon>Eukaryota</taxon>
        <taxon>Metazoa</taxon>
        <taxon>Chordata</taxon>
        <taxon>Craniata</taxon>
        <taxon>Vertebrata</taxon>
        <taxon>Euteleostomi</taxon>
        <taxon>Actinopterygii</taxon>
        <taxon>Neopterygii</taxon>
        <taxon>Teleostei</taxon>
        <taxon>Neoteleostei</taxon>
        <taxon>Acanthomorphata</taxon>
        <taxon>Zeiogadaria</taxon>
        <taxon>Gadariae</taxon>
        <taxon>Gadiformes</taxon>
        <taxon>Gadoidei</taxon>
        <taxon>Merlucciidae</taxon>
        <taxon>Merluccius</taxon>
    </lineage>
</organism>
<dbReference type="InterPro" id="IPR048633">
    <property type="entry name" value="ITGAX-like_Ig_3"/>
</dbReference>
<keyword evidence="10 13" id="KW-0675">Receptor</keyword>
<keyword evidence="5" id="KW-0677">Repeat</keyword>
<evidence type="ECO:0000256" key="2">
    <source>
        <dbReference type="ARBA" id="ARBA00008054"/>
    </source>
</evidence>
<evidence type="ECO:0000256" key="12">
    <source>
        <dbReference type="PROSITE-ProRule" id="PRU00803"/>
    </source>
</evidence>
<dbReference type="SMART" id="SM00191">
    <property type="entry name" value="Int_alpha"/>
    <property type="match status" value="4"/>
</dbReference>
<dbReference type="Gene3D" id="2.60.40.1460">
    <property type="entry name" value="Integrin domains. Chain A, domain 2"/>
    <property type="match status" value="1"/>
</dbReference>
<dbReference type="PROSITE" id="PS51470">
    <property type="entry name" value="FG_GAP"/>
    <property type="match status" value="2"/>
</dbReference>
<keyword evidence="3" id="KW-0812">Transmembrane</keyword>
<comment type="caution">
    <text evidence="17">The sequence shown here is derived from an EMBL/GenBank/DDBJ whole genome shotgun (WGS) entry which is preliminary data.</text>
</comment>
<keyword evidence="7" id="KW-1133">Transmembrane helix</keyword>
<dbReference type="PANTHER" id="PTHR23220:SF84">
    <property type="entry name" value="INTEGRIN ALPHA-L"/>
    <property type="match status" value="1"/>
</dbReference>
<dbReference type="EMBL" id="JAOPHQ010000576">
    <property type="protein sequence ID" value="KAK0154215.1"/>
    <property type="molecule type" value="Genomic_DNA"/>
</dbReference>
<feature type="repeat" description="FG-GAP" evidence="12">
    <location>
        <begin position="180"/>
        <end position="237"/>
    </location>
</feature>
<dbReference type="InterPro" id="IPR013517">
    <property type="entry name" value="FG-GAP"/>
</dbReference>
<comment type="subcellular location">
    <subcellularLocation>
        <location evidence="1 13">Membrane</location>
        <topology evidence="1 13">Single-pass type I membrane protein</topology>
    </subcellularLocation>
</comment>
<feature type="domain" description="Integrin alpha second immunoglobulin-like" evidence="15">
    <location>
        <begin position="437"/>
        <end position="574"/>
    </location>
</feature>
<evidence type="ECO:0000256" key="13">
    <source>
        <dbReference type="RuleBase" id="RU003762"/>
    </source>
</evidence>
<protein>
    <submittedName>
        <fullName evidence="17">Integrin alpha-M</fullName>
    </submittedName>
</protein>
<dbReference type="AlphaFoldDB" id="A0AA47N9N3"/>
<keyword evidence="11" id="KW-0325">Glycoprotein</keyword>
<dbReference type="GO" id="GO:0033627">
    <property type="term" value="P:cell adhesion mediated by integrin"/>
    <property type="evidence" value="ECO:0007669"/>
    <property type="project" value="TreeGrafter"/>
</dbReference>
<dbReference type="Proteomes" id="UP001174136">
    <property type="component" value="Unassembled WGS sequence"/>
</dbReference>
<evidence type="ECO:0000256" key="9">
    <source>
        <dbReference type="ARBA" id="ARBA00023136"/>
    </source>
</evidence>
<feature type="domain" description="Integrin alpha first immunoglubulin-like" evidence="14">
    <location>
        <begin position="284"/>
        <end position="435"/>
    </location>
</feature>
<keyword evidence="4" id="KW-0732">Signal</keyword>
<keyword evidence="9" id="KW-0472">Membrane</keyword>
<dbReference type="Gene3D" id="2.60.40.1510">
    <property type="entry name" value="ntegrin, alpha v. Chain A, domain 3"/>
    <property type="match status" value="1"/>
</dbReference>
<dbReference type="Pfam" id="PF20805">
    <property type="entry name" value="Integrin_A_Ig_2"/>
    <property type="match status" value="1"/>
</dbReference>
<sequence>MPFEFCFYSFNNKQDSATAVSEQLKYEMSQSGFSSVYHKGSLVLGSVGSNNWGGSLYEQGVGEHGTHIEDPNMVHSSYMGYSVAAGVKDSVSLYFSGAPRFEHIGEVVLFRKMLDTWKVVCRVTGEQIGSYFGAELCLVDVQSDNDIDFLLVGAPLFHHPQDKREGHIYVYKLTQQFTLERALNVSAPSRGRFGMTISSLADLNGDGLKDVAVGAPLEDDNRGAVYIYLGDQHTGIRPTYSQRITADPRVHFFGQAVDGRFDLGGDGLADLVVGSRGAVFILKSKPVVNVKAQLHFEPAEISTASIHCPDHQGVILPMVTITVCFDLKEVTYSKPGTTNMGLNISYSLDVDPMRKTIRGFFMETDPKGNKYLQSTVAIRTKHCFNHSINMPKCVYDTLSPIVIRLKFAQLESKKMASVLNADSVTQVDTEVPFERNCRTNDTCIAELEVDFNFTTPTLVVVNQNSFYVHISLSNYADDSFNTKLYISYPPGLSFSMLTLLTSSRPTLPSCRDLEGVLNETICGVNLPVYRSRTSATFKALFRVMDTYDWDSAMSMTVIGKSDNNNSTKSLMTKAIPVQYQVDLTVAVHEDTITYLNFTPEDDVPKKVVVIYEVKNLGSRKLPVTVSVTIPTKMEHDFEMNNYQVVVEEGKPCVESNMTKLPDVSKDTLFTHGQPKRSEQYPPFYDNIIINRTSDNNYKTIGCETFTLDKYSTTKVTLSGEVSFKDIKQRAKIRSLSMIFSGETQDVTLRSFLEVTYDKVRYVQASSEQSVGVYSLTMIMCLMILQIVCCDYHQNSFLPNFIIFIFRRI</sequence>
<evidence type="ECO:0000256" key="4">
    <source>
        <dbReference type="ARBA" id="ARBA00022729"/>
    </source>
</evidence>
<accession>A0AA47N9N3</accession>
<dbReference type="GO" id="GO:0007229">
    <property type="term" value="P:integrin-mediated signaling pathway"/>
    <property type="evidence" value="ECO:0007669"/>
    <property type="project" value="UniProtKB-KW"/>
</dbReference>
<feature type="repeat" description="FG-GAP" evidence="12">
    <location>
        <begin position="118"/>
        <end position="179"/>
    </location>
</feature>
<dbReference type="InterPro" id="IPR048285">
    <property type="entry name" value="Integrin_alpha_Ig-like_2"/>
</dbReference>
<evidence type="ECO:0000256" key="10">
    <source>
        <dbReference type="ARBA" id="ARBA00023170"/>
    </source>
</evidence>
<evidence type="ECO:0000313" key="17">
    <source>
        <dbReference type="EMBL" id="KAK0154215.1"/>
    </source>
</evidence>
<dbReference type="Pfam" id="PF01839">
    <property type="entry name" value="FG-GAP"/>
    <property type="match status" value="1"/>
</dbReference>
<evidence type="ECO:0000259" key="15">
    <source>
        <dbReference type="Pfam" id="PF20805"/>
    </source>
</evidence>
<dbReference type="Pfam" id="PF21520">
    <property type="entry name" value="ITGAX-like_Ig_3"/>
    <property type="match status" value="1"/>
</dbReference>
<evidence type="ECO:0000256" key="6">
    <source>
        <dbReference type="ARBA" id="ARBA00022889"/>
    </source>
</evidence>
<dbReference type="GO" id="GO:0005178">
    <property type="term" value="F:integrin binding"/>
    <property type="evidence" value="ECO:0007669"/>
    <property type="project" value="TreeGrafter"/>
</dbReference>
<evidence type="ECO:0000256" key="8">
    <source>
        <dbReference type="ARBA" id="ARBA00023037"/>
    </source>
</evidence>
<dbReference type="GO" id="GO:0007160">
    <property type="term" value="P:cell-matrix adhesion"/>
    <property type="evidence" value="ECO:0007669"/>
    <property type="project" value="TreeGrafter"/>
</dbReference>
<dbReference type="GO" id="GO:0098609">
    <property type="term" value="P:cell-cell adhesion"/>
    <property type="evidence" value="ECO:0007669"/>
    <property type="project" value="TreeGrafter"/>
</dbReference>
<evidence type="ECO:0000256" key="5">
    <source>
        <dbReference type="ARBA" id="ARBA00022737"/>
    </source>
</evidence>
<dbReference type="PANTHER" id="PTHR23220">
    <property type="entry name" value="INTEGRIN ALPHA"/>
    <property type="match status" value="1"/>
</dbReference>
<gene>
    <name evidence="17" type="primary">Itgal</name>
    <name evidence="17" type="ORF">N1851_003690</name>
</gene>
<dbReference type="GO" id="GO:0008305">
    <property type="term" value="C:integrin complex"/>
    <property type="evidence" value="ECO:0007669"/>
    <property type="project" value="InterPro"/>
</dbReference>
<dbReference type="InterPro" id="IPR028994">
    <property type="entry name" value="Integrin_alpha_N"/>
</dbReference>
<dbReference type="SUPFAM" id="SSF69318">
    <property type="entry name" value="Integrin alpha N-terminal domain"/>
    <property type="match status" value="1"/>
</dbReference>